<protein>
    <submittedName>
        <fullName evidence="6">Dcp1-like decapping family protein</fullName>
    </submittedName>
</protein>
<dbReference type="GO" id="GO:0006397">
    <property type="term" value="P:mRNA processing"/>
    <property type="evidence" value="ECO:0007669"/>
    <property type="project" value="UniProtKB-KW"/>
</dbReference>
<evidence type="ECO:0000256" key="5">
    <source>
        <dbReference type="SAM" id="MobiDB-lite"/>
    </source>
</evidence>
<evidence type="ECO:0000256" key="4">
    <source>
        <dbReference type="ARBA" id="ARBA00022664"/>
    </source>
</evidence>
<dbReference type="EMBL" id="JAKWBI020000069">
    <property type="protein sequence ID" value="KAJ2903852.1"/>
    <property type="molecule type" value="Genomic_DNA"/>
</dbReference>
<dbReference type="Gene3D" id="2.30.29.30">
    <property type="entry name" value="Pleckstrin-homology domain (PH domain)/Phosphotyrosine-binding domain (PTB)"/>
    <property type="match status" value="1"/>
</dbReference>
<dbReference type="SUPFAM" id="SSF50729">
    <property type="entry name" value="PH domain-like"/>
    <property type="match status" value="1"/>
</dbReference>
<reference evidence="6" key="1">
    <citation type="submission" date="2022-07" db="EMBL/GenBank/DDBJ databases">
        <title>Draft genome sequence of Zalerion maritima ATCC 34329, a (micro)plastics degrading marine fungus.</title>
        <authorList>
            <person name="Paco A."/>
            <person name="Goncalves M.F.M."/>
            <person name="Rocha-Santos T.A.P."/>
            <person name="Alves A."/>
        </authorList>
    </citation>
    <scope>NUCLEOTIDE SEQUENCE</scope>
    <source>
        <strain evidence="6">ATCC 34329</strain>
    </source>
</reference>
<dbReference type="GO" id="GO:0003729">
    <property type="term" value="F:mRNA binding"/>
    <property type="evidence" value="ECO:0007669"/>
    <property type="project" value="TreeGrafter"/>
</dbReference>
<feature type="region of interest" description="Disordered" evidence="5">
    <location>
        <begin position="351"/>
        <end position="400"/>
    </location>
</feature>
<sequence length="915" mass="97889">MSGRRPARKGRGGQAAQHNNRSQQNQSMQAQYQQFQTQAGFQSSGGGGFVTSDYESDIPQQRLSQSYSNPNPGRGDRQQQKNQGYQSGYEYEDQELPIPDRMETATLLTNEEMNAKVLRRYMPGITSVLRVVNHVTVYHWSNEAVEWESTKIEGSSFLLEVARSDGNTGAAADGMSKRQRVDAMLPPRQCFFLLNRKNLHNLILDLGLIESIEFADNTLIVTTENHGALMGTYSTGSFGGDKSEEEQPQQQQKITFGLFIFESTEDGVGGSDPYRKEQVEFIMDRWSIARQARAREIELVEELESDAEEEATQQEQQVQYLFGIPIKSSGQSLPQHGMGHGQPIPELQRTEQMQAHQQHPPGPGASPSQTPLHPGHNPGHHQPHAVESTADGGGAANGPAMQALGRKLSLSELFGNTGSGGGGDSANFGDIHGEDGDSSGEKQEEEHSCDGDKDGSGGEECGPGLDGEETEGSPVDDGVYDTDVDTSYGLFNELGNDSSPLGHTANGTLDCGLLSVAAGHNDENDLNDDGPQAGGHDDHADLDASEDAGGDYKVPTSTPEERMDQEHVDGPRDGSENSENDLDGHEDSARGENLSCSADTGNAKIETILNGDGANSTYGHDEYQGPDAAVPNKGCGRGPGISVSASQTIAEHDKAFYSGSRGNSNDRTQDGNENSDASSDQNIAARPEMPIDAPQDTMDQQKVNSADTSSSVDPGADSQAPPLDTQLYSVDQEEAYGGNHSYEVPPSYDEDKGGNINASEDSGEDTGVLPIDAVQCITHLEQANDADDAEISLYDDGGAQGGNEITSSEPGYVSEVPTDAPQDATADQESSKDSSHCQKEKVHPVFGVSDNKDAVMAGKALTGGTSFVGTPSSWRKRIGAKGKKGLLWTKSKYTSLRRNENRGEHSVPGSGEEVD</sequence>
<dbReference type="InterPro" id="IPR010334">
    <property type="entry name" value="Dcp1"/>
</dbReference>
<dbReference type="GO" id="GO:0031087">
    <property type="term" value="P:deadenylation-independent decapping of nuclear-transcribed mRNA"/>
    <property type="evidence" value="ECO:0007669"/>
    <property type="project" value="TreeGrafter"/>
</dbReference>
<feature type="compositionally biased region" description="Polar residues" evidence="5">
    <location>
        <begin position="495"/>
        <end position="507"/>
    </location>
</feature>
<feature type="compositionally biased region" description="Polar residues" evidence="5">
    <location>
        <begin position="660"/>
        <end position="682"/>
    </location>
</feature>
<dbReference type="AlphaFoldDB" id="A0AAD5RTM4"/>
<feature type="region of interest" description="Disordered" evidence="5">
    <location>
        <begin position="783"/>
        <end position="845"/>
    </location>
</feature>
<dbReference type="GO" id="GO:0008047">
    <property type="term" value="F:enzyme activator activity"/>
    <property type="evidence" value="ECO:0007669"/>
    <property type="project" value="InterPro"/>
</dbReference>
<evidence type="ECO:0000256" key="3">
    <source>
        <dbReference type="ARBA" id="ARBA00022490"/>
    </source>
</evidence>
<feature type="compositionally biased region" description="Basic and acidic residues" evidence="5">
    <location>
        <begin position="431"/>
        <end position="456"/>
    </location>
</feature>
<dbReference type="GO" id="GO:0000290">
    <property type="term" value="P:deadenylation-dependent decapping of nuclear-transcribed mRNA"/>
    <property type="evidence" value="ECO:0007669"/>
    <property type="project" value="InterPro"/>
</dbReference>
<dbReference type="PANTHER" id="PTHR16290">
    <property type="entry name" value="TRANSCRIPTION FACTOR SMIF DECAPPING ENZYME DCP1"/>
    <property type="match status" value="1"/>
</dbReference>
<comment type="caution">
    <text evidence="6">The sequence shown here is derived from an EMBL/GenBank/DDBJ whole genome shotgun (WGS) entry which is preliminary data.</text>
</comment>
<evidence type="ECO:0000256" key="2">
    <source>
        <dbReference type="ARBA" id="ARBA00008778"/>
    </source>
</evidence>
<gene>
    <name evidence="6" type="ORF">MKZ38_009235</name>
</gene>
<feature type="compositionally biased region" description="Basic residues" evidence="5">
    <location>
        <begin position="1"/>
        <end position="11"/>
    </location>
</feature>
<comment type="subcellular location">
    <subcellularLocation>
        <location evidence="1">Cytoplasm</location>
    </subcellularLocation>
</comment>
<keyword evidence="3" id="KW-0963">Cytoplasm</keyword>
<comment type="similarity">
    <text evidence="2">Belongs to the DCP1 family.</text>
</comment>
<feature type="compositionally biased region" description="Basic and acidic residues" evidence="5">
    <location>
        <begin position="559"/>
        <end position="575"/>
    </location>
</feature>
<evidence type="ECO:0000256" key="1">
    <source>
        <dbReference type="ARBA" id="ARBA00004496"/>
    </source>
</evidence>
<dbReference type="Proteomes" id="UP001201980">
    <property type="component" value="Unassembled WGS sequence"/>
</dbReference>
<evidence type="ECO:0000313" key="6">
    <source>
        <dbReference type="EMBL" id="KAJ2903852.1"/>
    </source>
</evidence>
<proteinExistence type="inferred from homology"/>
<dbReference type="PANTHER" id="PTHR16290:SF0">
    <property type="entry name" value="DECAPPING PROTEIN 1, ISOFORM A"/>
    <property type="match status" value="1"/>
</dbReference>
<feature type="compositionally biased region" description="Polar residues" evidence="5">
    <location>
        <begin position="58"/>
        <end position="71"/>
    </location>
</feature>
<feature type="region of interest" description="Disordered" evidence="5">
    <location>
        <begin position="415"/>
        <end position="770"/>
    </location>
</feature>
<evidence type="ECO:0000313" key="7">
    <source>
        <dbReference type="Proteomes" id="UP001201980"/>
    </source>
</evidence>
<name>A0AAD5RTM4_9PEZI</name>
<dbReference type="InterPro" id="IPR011993">
    <property type="entry name" value="PH-like_dom_sf"/>
</dbReference>
<dbReference type="Pfam" id="PF06058">
    <property type="entry name" value="DCP1"/>
    <property type="match status" value="1"/>
</dbReference>
<keyword evidence="7" id="KW-1185">Reference proteome</keyword>
<feature type="compositionally biased region" description="Basic and acidic residues" evidence="5">
    <location>
        <begin position="829"/>
        <end position="843"/>
    </location>
</feature>
<feature type="compositionally biased region" description="Polar residues" evidence="5">
    <location>
        <begin position="697"/>
        <end position="712"/>
    </location>
</feature>
<accession>A0AAD5RTM4</accession>
<keyword evidence="4" id="KW-0507">mRNA processing</keyword>
<organism evidence="6 7">
    <name type="scientific">Zalerion maritima</name>
    <dbReference type="NCBI Taxonomy" id="339359"/>
    <lineage>
        <taxon>Eukaryota</taxon>
        <taxon>Fungi</taxon>
        <taxon>Dikarya</taxon>
        <taxon>Ascomycota</taxon>
        <taxon>Pezizomycotina</taxon>
        <taxon>Sordariomycetes</taxon>
        <taxon>Lulworthiomycetidae</taxon>
        <taxon>Lulworthiales</taxon>
        <taxon>Lulworthiaceae</taxon>
        <taxon>Zalerion</taxon>
    </lineage>
</organism>
<feature type="region of interest" description="Disordered" evidence="5">
    <location>
        <begin position="1"/>
        <end position="84"/>
    </location>
</feature>
<dbReference type="GO" id="GO:0000932">
    <property type="term" value="C:P-body"/>
    <property type="evidence" value="ECO:0007669"/>
    <property type="project" value="TreeGrafter"/>
</dbReference>
<feature type="compositionally biased region" description="Low complexity" evidence="5">
    <location>
        <begin position="14"/>
        <end position="42"/>
    </location>
</feature>